<organism evidence="3 4">
    <name type="scientific">Candidatus Uhrbacteria bacterium RIFCSPHIGHO2_02_FULL_60_10</name>
    <dbReference type="NCBI Taxonomy" id="1802392"/>
    <lineage>
        <taxon>Bacteria</taxon>
        <taxon>Candidatus Uhriibacteriota</taxon>
    </lineage>
</organism>
<dbReference type="Proteomes" id="UP000177088">
    <property type="component" value="Unassembled WGS sequence"/>
</dbReference>
<protein>
    <submittedName>
        <fullName evidence="3">Uncharacterized protein</fullName>
    </submittedName>
</protein>
<feature type="region of interest" description="Disordered" evidence="2">
    <location>
        <begin position="155"/>
        <end position="176"/>
    </location>
</feature>
<gene>
    <name evidence="3" type="ORF">A3C96_04200</name>
</gene>
<sequence length="176" mass="19900">MQSDVGKHPAPELPPPTPETEPGELTPQKAPLDIRGLVRDAGAIRRLKENEANTRKADEAQMRAVITGALSGDRDADDGVEEELAIREKLEKEKEGIAKKLCETHGINPAKKKLTLGERLKWLMSGDVRQSLQRYRELDRAHAETERRMRILERALKPKTEEERARSRKLPPEVSM</sequence>
<evidence type="ECO:0000256" key="2">
    <source>
        <dbReference type="SAM" id="MobiDB-lite"/>
    </source>
</evidence>
<feature type="compositionally biased region" description="Basic and acidic residues" evidence="2">
    <location>
        <begin position="1"/>
        <end position="10"/>
    </location>
</feature>
<feature type="region of interest" description="Disordered" evidence="2">
    <location>
        <begin position="1"/>
        <end position="34"/>
    </location>
</feature>
<dbReference type="EMBL" id="MGEA01000035">
    <property type="protein sequence ID" value="OGL74094.1"/>
    <property type="molecule type" value="Genomic_DNA"/>
</dbReference>
<name>A0A1F7U8P7_9BACT</name>
<feature type="coiled-coil region" evidence="1">
    <location>
        <begin position="128"/>
        <end position="155"/>
    </location>
</feature>
<proteinExistence type="predicted"/>
<dbReference type="AlphaFoldDB" id="A0A1F7U8P7"/>
<comment type="caution">
    <text evidence="3">The sequence shown here is derived from an EMBL/GenBank/DDBJ whole genome shotgun (WGS) entry which is preliminary data.</text>
</comment>
<evidence type="ECO:0000313" key="4">
    <source>
        <dbReference type="Proteomes" id="UP000177088"/>
    </source>
</evidence>
<feature type="compositionally biased region" description="Basic and acidic residues" evidence="2">
    <location>
        <begin position="155"/>
        <end position="165"/>
    </location>
</feature>
<evidence type="ECO:0000256" key="1">
    <source>
        <dbReference type="SAM" id="Coils"/>
    </source>
</evidence>
<reference evidence="3 4" key="1">
    <citation type="journal article" date="2016" name="Nat. Commun.">
        <title>Thousands of microbial genomes shed light on interconnected biogeochemical processes in an aquifer system.</title>
        <authorList>
            <person name="Anantharaman K."/>
            <person name="Brown C.T."/>
            <person name="Hug L.A."/>
            <person name="Sharon I."/>
            <person name="Castelle C.J."/>
            <person name="Probst A.J."/>
            <person name="Thomas B.C."/>
            <person name="Singh A."/>
            <person name="Wilkins M.J."/>
            <person name="Karaoz U."/>
            <person name="Brodie E.L."/>
            <person name="Williams K.H."/>
            <person name="Hubbard S.S."/>
            <person name="Banfield J.F."/>
        </authorList>
    </citation>
    <scope>NUCLEOTIDE SEQUENCE [LARGE SCALE GENOMIC DNA]</scope>
</reference>
<accession>A0A1F7U8P7</accession>
<keyword evidence="1" id="KW-0175">Coiled coil</keyword>
<evidence type="ECO:0000313" key="3">
    <source>
        <dbReference type="EMBL" id="OGL74094.1"/>
    </source>
</evidence>